<dbReference type="NCBIfam" id="TIGR01161">
    <property type="entry name" value="purK"/>
    <property type="match status" value="1"/>
</dbReference>
<dbReference type="InterPro" id="IPR011054">
    <property type="entry name" value="Rudment_hybrid_motif"/>
</dbReference>
<evidence type="ECO:0000259" key="12">
    <source>
        <dbReference type="PROSITE" id="PS50975"/>
    </source>
</evidence>
<dbReference type="SUPFAM" id="SSF52255">
    <property type="entry name" value="N5-CAIR mutase (phosphoribosylaminoimidazole carboxylase, PurE)"/>
    <property type="match status" value="1"/>
</dbReference>
<dbReference type="Gene3D" id="3.40.50.1970">
    <property type="match status" value="1"/>
</dbReference>
<dbReference type="SUPFAM" id="SSF52440">
    <property type="entry name" value="PreATP-grasp domain"/>
    <property type="match status" value="1"/>
</dbReference>
<evidence type="ECO:0000256" key="7">
    <source>
        <dbReference type="ARBA" id="ARBA00022755"/>
    </source>
</evidence>
<comment type="pathway">
    <text evidence="2 11">Purine metabolism; IMP biosynthesis via de novo pathway; 5-amino-1-(5-phospho-D-ribosyl)imidazole-4-carboxylate from 5-amino-1-(5-phospho-D-ribosyl)imidazole (carboxylase route): step 1/1.</text>
</comment>
<dbReference type="SUPFAM" id="SSF51246">
    <property type="entry name" value="Rudiment single hybrid motif"/>
    <property type="match status" value="1"/>
</dbReference>
<accession>A0ABR1WN26</accession>
<proteinExistence type="inferred from homology"/>
<evidence type="ECO:0000256" key="5">
    <source>
        <dbReference type="ARBA" id="ARBA00021059"/>
    </source>
</evidence>
<evidence type="ECO:0000256" key="3">
    <source>
        <dbReference type="ARBA" id="ARBA00006114"/>
    </source>
</evidence>
<feature type="domain" description="ATP-grasp" evidence="12">
    <location>
        <begin position="123"/>
        <end position="321"/>
    </location>
</feature>
<dbReference type="InterPro" id="IPR054350">
    <property type="entry name" value="PurT/PurK_preATP-grasp"/>
</dbReference>
<dbReference type="GeneID" id="92043528"/>
<keyword evidence="7 11" id="KW-0658">Purine biosynthesis</keyword>
<dbReference type="SMART" id="SM01001">
    <property type="entry name" value="AIRC"/>
    <property type="match status" value="1"/>
</dbReference>
<dbReference type="InterPro" id="IPR016301">
    <property type="entry name" value="Ade2_fungi/plant"/>
</dbReference>
<protein>
    <recommendedName>
        <fullName evidence="5 11">Phosphoribosylaminoimidazole carboxylase</fullName>
        <ecNumber evidence="4 11">4.1.1.21</ecNumber>
    </recommendedName>
</protein>
<dbReference type="HAMAP" id="MF_01928">
    <property type="entry name" value="PurK"/>
    <property type="match status" value="1"/>
</dbReference>
<keyword evidence="8 11" id="KW-0210">Decarboxylase</keyword>
<evidence type="ECO:0000313" key="13">
    <source>
        <dbReference type="EMBL" id="KAK8084882.1"/>
    </source>
</evidence>
<dbReference type="Gene3D" id="3.40.50.20">
    <property type="match status" value="1"/>
</dbReference>
<dbReference type="SUPFAM" id="SSF56059">
    <property type="entry name" value="Glutathione synthetase ATP-binding domain-like"/>
    <property type="match status" value="1"/>
</dbReference>
<gene>
    <name evidence="13" type="ORF">PG997_006153</name>
</gene>
<dbReference type="PANTHER" id="PTHR11609">
    <property type="entry name" value="PURINE BIOSYNTHESIS PROTEIN 6/7, PUR6/7"/>
    <property type="match status" value="1"/>
</dbReference>
<dbReference type="PANTHER" id="PTHR11609:SF5">
    <property type="entry name" value="PHOSPHORIBOSYLAMINOIMIDAZOLE CARBOXYLASE"/>
    <property type="match status" value="1"/>
</dbReference>
<dbReference type="InterPro" id="IPR016185">
    <property type="entry name" value="PreATP-grasp_dom_sf"/>
</dbReference>
<sequence>MTTKPVIGLLGGGQLGRMLCESAGPLGYQIAILDEENSPAKQANHNDLHVTGSFKDPAKIKLLASRSDVLTVEIEHVDTQVLEEIATVGVDVTNADGAVTKKKVPVHPDWKTIRLIQDKYEQKEYLGKKGIPIAEQMAIADAGADRKASLQEATTKYGFPYMLKGAKGSYDGRGNFKVRSPEDFETAIQQMGDQPLYAERWVPFEMELAVMVVRTEDDAGKLQKVMPYPVVETIHEDSVCTKVFFPPRNVADDMQARAQKIACDVVSHLWGRGVFAVEMFLLKDGQVIVNEIAPRPHNSGHYTIEAVPQMSQYKAQLCAIMNDFPKDFEVVPRVPSALMVNILGGAKPTSHGELAELSRKLSNRSMDVYLHDYGKQSKPGRKIGHVTAIGYSSISKLLVKPHLRGQHRYHPRLPPLVAVTMGSDSDLPVLTAGLKILDQFNVPYEVRITSAHRTPHHMMKFAAEMAQGGVKVIIAAAGGAAHLPGMVASEVHLPVIGVPVKASVLDGVDSLYSIVQMPRGIPCATVGIGNSTNAALLAIRILGTTYPEYAAQMKAYQTKMKDEVLEKDLKLSSDGWQKYLEAKK</sequence>
<dbReference type="InterPro" id="IPR013815">
    <property type="entry name" value="ATP_grasp_subdomain_1"/>
</dbReference>
<dbReference type="InterPro" id="IPR000031">
    <property type="entry name" value="PurE_dom"/>
</dbReference>
<evidence type="ECO:0000256" key="2">
    <source>
        <dbReference type="ARBA" id="ARBA00004747"/>
    </source>
</evidence>
<dbReference type="Pfam" id="PF17769">
    <property type="entry name" value="PurK_C"/>
    <property type="match status" value="1"/>
</dbReference>
<dbReference type="InterPro" id="IPR033747">
    <property type="entry name" value="PurE_ClassI"/>
</dbReference>
<evidence type="ECO:0000256" key="4">
    <source>
        <dbReference type="ARBA" id="ARBA00012329"/>
    </source>
</evidence>
<dbReference type="InterPro" id="IPR003135">
    <property type="entry name" value="ATP-grasp_carboxylate-amine"/>
</dbReference>
<keyword evidence="6 11" id="KW-0547">Nucleotide-binding</keyword>
<dbReference type="InterPro" id="IPR040686">
    <property type="entry name" value="PurK_C"/>
</dbReference>
<dbReference type="Pfam" id="PF00731">
    <property type="entry name" value="AIRC"/>
    <property type="match status" value="1"/>
</dbReference>
<evidence type="ECO:0000256" key="9">
    <source>
        <dbReference type="ARBA" id="ARBA00022840"/>
    </source>
</evidence>
<evidence type="ECO:0000256" key="11">
    <source>
        <dbReference type="PIRNR" id="PIRNR001340"/>
    </source>
</evidence>
<keyword evidence="10 11" id="KW-0456">Lyase</keyword>
<dbReference type="Gene3D" id="3.30.470.20">
    <property type="entry name" value="ATP-grasp fold, B domain"/>
    <property type="match status" value="1"/>
</dbReference>
<evidence type="ECO:0000256" key="10">
    <source>
        <dbReference type="ARBA" id="ARBA00023239"/>
    </source>
</evidence>
<name>A0ABR1WN26_9PEZI</name>
<reference evidence="13 14" key="1">
    <citation type="submission" date="2023-01" db="EMBL/GenBank/DDBJ databases">
        <title>Analysis of 21 Apiospora genomes using comparative genomics revels a genus with tremendous synthesis potential of carbohydrate active enzymes and secondary metabolites.</title>
        <authorList>
            <person name="Sorensen T."/>
        </authorList>
    </citation>
    <scope>NUCLEOTIDE SEQUENCE [LARGE SCALE GENOMIC DNA]</scope>
    <source>
        <strain evidence="13 14">CBS 114990</strain>
    </source>
</reference>
<dbReference type="HAMAP" id="MF_01929">
    <property type="entry name" value="PurE_classI"/>
    <property type="match status" value="1"/>
</dbReference>
<dbReference type="InterPro" id="IPR011761">
    <property type="entry name" value="ATP-grasp"/>
</dbReference>
<organism evidence="13 14">
    <name type="scientific">Apiospora hydei</name>
    <dbReference type="NCBI Taxonomy" id="1337664"/>
    <lineage>
        <taxon>Eukaryota</taxon>
        <taxon>Fungi</taxon>
        <taxon>Dikarya</taxon>
        <taxon>Ascomycota</taxon>
        <taxon>Pezizomycotina</taxon>
        <taxon>Sordariomycetes</taxon>
        <taxon>Xylariomycetidae</taxon>
        <taxon>Amphisphaeriales</taxon>
        <taxon>Apiosporaceae</taxon>
        <taxon>Apiospora</taxon>
    </lineage>
</organism>
<dbReference type="Pfam" id="PF22660">
    <property type="entry name" value="RS_preATP-grasp-like"/>
    <property type="match status" value="1"/>
</dbReference>
<comment type="catalytic activity">
    <reaction evidence="1 11">
        <text>5-amino-1-(5-phospho-D-ribosyl)imidazole-4-carboxylate + H(+) = 5-amino-1-(5-phospho-beta-D-ribosyl)imidazole + CO2</text>
        <dbReference type="Rhea" id="RHEA:10792"/>
        <dbReference type="ChEBI" id="CHEBI:15378"/>
        <dbReference type="ChEBI" id="CHEBI:16526"/>
        <dbReference type="ChEBI" id="CHEBI:77657"/>
        <dbReference type="ChEBI" id="CHEBI:137981"/>
        <dbReference type="EC" id="4.1.1.21"/>
    </reaction>
</comment>
<evidence type="ECO:0000256" key="6">
    <source>
        <dbReference type="ARBA" id="ARBA00022741"/>
    </source>
</evidence>
<keyword evidence="14" id="KW-1185">Reference proteome</keyword>
<dbReference type="EC" id="4.1.1.21" evidence="4 11"/>
<comment type="similarity">
    <text evidence="3 11">In the C-terminal section; belongs to the AIR carboxylase family. Class I subfamily.</text>
</comment>
<dbReference type="PIRSF" id="PIRSF001340">
    <property type="entry name" value="AIR_carboxylase"/>
    <property type="match status" value="1"/>
</dbReference>
<dbReference type="NCBIfam" id="TIGR01162">
    <property type="entry name" value="purE"/>
    <property type="match status" value="1"/>
</dbReference>
<dbReference type="Gene3D" id="3.30.1490.20">
    <property type="entry name" value="ATP-grasp fold, A domain"/>
    <property type="match status" value="1"/>
</dbReference>
<dbReference type="EMBL" id="JAQQWN010000005">
    <property type="protein sequence ID" value="KAK8084882.1"/>
    <property type="molecule type" value="Genomic_DNA"/>
</dbReference>
<keyword evidence="9 11" id="KW-0067">ATP-binding</keyword>
<dbReference type="Proteomes" id="UP001433268">
    <property type="component" value="Unassembled WGS sequence"/>
</dbReference>
<evidence type="ECO:0000256" key="8">
    <source>
        <dbReference type="ARBA" id="ARBA00022793"/>
    </source>
</evidence>
<comment type="caution">
    <text evidence="13">The sequence shown here is derived from an EMBL/GenBank/DDBJ whole genome shotgun (WGS) entry which is preliminary data.</text>
</comment>
<evidence type="ECO:0000313" key="14">
    <source>
        <dbReference type="Proteomes" id="UP001433268"/>
    </source>
</evidence>
<dbReference type="PROSITE" id="PS50975">
    <property type="entry name" value="ATP_GRASP"/>
    <property type="match status" value="1"/>
</dbReference>
<evidence type="ECO:0000256" key="1">
    <source>
        <dbReference type="ARBA" id="ARBA00001244"/>
    </source>
</evidence>
<dbReference type="InterPro" id="IPR005875">
    <property type="entry name" value="PurK"/>
</dbReference>
<dbReference type="RefSeq" id="XP_066669391.1">
    <property type="nucleotide sequence ID" value="XM_066810468.1"/>
</dbReference>
<dbReference type="Pfam" id="PF02222">
    <property type="entry name" value="ATP-grasp"/>
    <property type="match status" value="1"/>
</dbReference>